<reference evidence="3 4" key="1">
    <citation type="submission" date="2020-08" db="EMBL/GenBank/DDBJ databases">
        <authorList>
            <person name="Liu C."/>
            <person name="Sun Q."/>
        </authorList>
    </citation>
    <scope>NUCLEOTIDE SEQUENCE [LARGE SCALE GENOMIC DNA]</scope>
    <source>
        <strain evidence="3 4">NSJ-59</strain>
    </source>
</reference>
<evidence type="ECO:0000313" key="4">
    <source>
        <dbReference type="Proteomes" id="UP000606870"/>
    </source>
</evidence>
<proteinExistence type="predicted"/>
<accession>A0ABR6VK48</accession>
<protein>
    <submittedName>
        <fullName evidence="3">Heavy-metal-associated domain-containing protein</fullName>
    </submittedName>
</protein>
<evidence type="ECO:0000259" key="2">
    <source>
        <dbReference type="PROSITE" id="PS50846"/>
    </source>
</evidence>
<evidence type="ECO:0000256" key="1">
    <source>
        <dbReference type="ARBA" id="ARBA00022723"/>
    </source>
</evidence>
<gene>
    <name evidence="3" type="ORF">H8J70_07560</name>
</gene>
<dbReference type="InterPro" id="IPR006121">
    <property type="entry name" value="HMA_dom"/>
</dbReference>
<dbReference type="RefSeq" id="WP_186503290.1">
    <property type="nucleotide sequence ID" value="NZ_JACOGK010000020.1"/>
</dbReference>
<dbReference type="Gene3D" id="3.30.70.100">
    <property type="match status" value="1"/>
</dbReference>
<evidence type="ECO:0000313" key="3">
    <source>
        <dbReference type="EMBL" id="MBC3537105.1"/>
    </source>
</evidence>
<sequence>MGFFSNLFGGSAEGQEKFVYIQGMMCQNCAEHVTEALLAVPGVLKVNVNLPRGRATLRVTGDVVEKDLLKAVVNAGYGVSKITEQKED</sequence>
<dbReference type="Proteomes" id="UP000606870">
    <property type="component" value="Unassembled WGS sequence"/>
</dbReference>
<comment type="caution">
    <text evidence="3">The sequence shown here is derived from an EMBL/GenBank/DDBJ whole genome shotgun (WGS) entry which is preliminary data.</text>
</comment>
<dbReference type="PROSITE" id="PS50846">
    <property type="entry name" value="HMA_2"/>
    <property type="match status" value="1"/>
</dbReference>
<dbReference type="SUPFAM" id="SSF55008">
    <property type="entry name" value="HMA, heavy metal-associated domain"/>
    <property type="match status" value="1"/>
</dbReference>
<keyword evidence="4" id="KW-1185">Reference proteome</keyword>
<dbReference type="EMBL" id="JACOGK010000020">
    <property type="protein sequence ID" value="MBC3537105.1"/>
    <property type="molecule type" value="Genomic_DNA"/>
</dbReference>
<keyword evidence="1" id="KW-0479">Metal-binding</keyword>
<dbReference type="PROSITE" id="PS01047">
    <property type="entry name" value="HMA_1"/>
    <property type="match status" value="1"/>
</dbReference>
<dbReference type="InterPro" id="IPR017969">
    <property type="entry name" value="Heavy-metal-associated_CS"/>
</dbReference>
<feature type="domain" description="HMA" evidence="2">
    <location>
        <begin position="15"/>
        <end position="80"/>
    </location>
</feature>
<dbReference type="InterPro" id="IPR036163">
    <property type="entry name" value="HMA_dom_sf"/>
</dbReference>
<dbReference type="Pfam" id="PF00403">
    <property type="entry name" value="HMA"/>
    <property type="match status" value="1"/>
</dbReference>
<organism evidence="3 4">
    <name type="scientific">Megasphaera hominis</name>
    <dbReference type="NCBI Taxonomy" id="159836"/>
    <lineage>
        <taxon>Bacteria</taxon>
        <taxon>Bacillati</taxon>
        <taxon>Bacillota</taxon>
        <taxon>Negativicutes</taxon>
        <taxon>Veillonellales</taxon>
        <taxon>Veillonellaceae</taxon>
        <taxon>Megasphaera</taxon>
    </lineage>
</organism>
<name>A0ABR6VK48_9FIRM</name>
<dbReference type="CDD" id="cd00371">
    <property type="entry name" value="HMA"/>
    <property type="match status" value="1"/>
</dbReference>